<evidence type="ECO:0000259" key="4">
    <source>
        <dbReference type="PROSITE" id="PS51891"/>
    </source>
</evidence>
<dbReference type="PROSITE" id="PS51891">
    <property type="entry name" value="CENP_V_GFA"/>
    <property type="match status" value="1"/>
</dbReference>
<comment type="caution">
    <text evidence="5">The sequence shown here is derived from an EMBL/GenBank/DDBJ whole genome shotgun (WGS) entry which is preliminary data.</text>
</comment>
<dbReference type="InterPro" id="IPR011057">
    <property type="entry name" value="Mss4-like_sf"/>
</dbReference>
<keyword evidence="3" id="KW-0862">Zinc</keyword>
<protein>
    <submittedName>
        <fullName evidence="5">Aldehyde-activating protein</fullName>
    </submittedName>
</protein>
<comment type="similarity">
    <text evidence="1">Belongs to the Gfa family.</text>
</comment>
<dbReference type="InterPro" id="IPR006913">
    <property type="entry name" value="CENP-V/GFA"/>
</dbReference>
<dbReference type="InterPro" id="IPR052355">
    <property type="entry name" value="CENP-V-like"/>
</dbReference>
<dbReference type="EMBL" id="LMTZ01000113">
    <property type="protein sequence ID" value="KST65089.1"/>
    <property type="molecule type" value="Genomic_DNA"/>
</dbReference>
<keyword evidence="6" id="KW-1185">Reference proteome</keyword>
<dbReference type="Pfam" id="PF04828">
    <property type="entry name" value="GFA"/>
    <property type="match status" value="1"/>
</dbReference>
<evidence type="ECO:0000256" key="1">
    <source>
        <dbReference type="ARBA" id="ARBA00005495"/>
    </source>
</evidence>
<dbReference type="PANTHER" id="PTHR28620:SF1">
    <property type="entry name" value="CENP-V_GFA DOMAIN-CONTAINING PROTEIN"/>
    <property type="match status" value="1"/>
</dbReference>
<dbReference type="Gene3D" id="2.170.150.70">
    <property type="match status" value="1"/>
</dbReference>
<evidence type="ECO:0000256" key="3">
    <source>
        <dbReference type="ARBA" id="ARBA00022833"/>
    </source>
</evidence>
<keyword evidence="2" id="KW-0479">Metal-binding</keyword>
<gene>
    <name evidence="5" type="ORF">BC008_19850</name>
</gene>
<sequence>MVSANQPKIYTGGCHCGAVLFKVAVEKYQVDECNCSICQKKGFLHLIVPCNKFTLLKGEEVLTTYTFNTGVAKHKFCKICGVHSFYIPRSHPDCIDVNLRCLDGNPISDFEVTPFDGANWEQNIQNLRSRKTL</sequence>
<dbReference type="PANTHER" id="PTHR28620">
    <property type="entry name" value="CENTROMERE PROTEIN V"/>
    <property type="match status" value="1"/>
</dbReference>
<dbReference type="GO" id="GO:0046872">
    <property type="term" value="F:metal ion binding"/>
    <property type="evidence" value="ECO:0007669"/>
    <property type="project" value="UniProtKB-KW"/>
</dbReference>
<dbReference type="GO" id="GO:0016846">
    <property type="term" value="F:carbon-sulfur lyase activity"/>
    <property type="evidence" value="ECO:0007669"/>
    <property type="project" value="InterPro"/>
</dbReference>
<proteinExistence type="inferred from homology"/>
<dbReference type="RefSeq" id="WP_058184101.1">
    <property type="nucleotide sequence ID" value="NZ_LMTZ01000113.1"/>
</dbReference>
<organism evidence="5 6">
    <name type="scientific">Mastigocoleus testarum BC008</name>
    <dbReference type="NCBI Taxonomy" id="371196"/>
    <lineage>
        <taxon>Bacteria</taxon>
        <taxon>Bacillati</taxon>
        <taxon>Cyanobacteriota</taxon>
        <taxon>Cyanophyceae</taxon>
        <taxon>Nostocales</taxon>
        <taxon>Hapalosiphonaceae</taxon>
        <taxon>Mastigocoleus</taxon>
    </lineage>
</organism>
<evidence type="ECO:0000313" key="5">
    <source>
        <dbReference type="EMBL" id="KST65089.1"/>
    </source>
</evidence>
<feature type="domain" description="CENP-V/GFA" evidence="4">
    <location>
        <begin position="10"/>
        <end position="121"/>
    </location>
</feature>
<reference evidence="5 6" key="1">
    <citation type="journal article" date="2015" name="Genome Announc.">
        <title>Draft Genome of the Euendolithic (true boring) Cyanobacterium Mastigocoleus testarum strain BC008.</title>
        <authorList>
            <person name="Guida B.S."/>
            <person name="Garcia-Pichel F."/>
        </authorList>
    </citation>
    <scope>NUCLEOTIDE SEQUENCE [LARGE SCALE GENOMIC DNA]</scope>
    <source>
        <strain evidence="5 6">BC008</strain>
    </source>
</reference>
<evidence type="ECO:0000256" key="2">
    <source>
        <dbReference type="ARBA" id="ARBA00022723"/>
    </source>
</evidence>
<accession>A0A0V7ZKU2</accession>
<evidence type="ECO:0000313" key="6">
    <source>
        <dbReference type="Proteomes" id="UP000053372"/>
    </source>
</evidence>
<dbReference type="AlphaFoldDB" id="A0A0V7ZKU2"/>
<dbReference type="Proteomes" id="UP000053372">
    <property type="component" value="Unassembled WGS sequence"/>
</dbReference>
<dbReference type="SUPFAM" id="SSF51316">
    <property type="entry name" value="Mss4-like"/>
    <property type="match status" value="1"/>
</dbReference>
<name>A0A0V7ZKU2_9CYAN</name>
<dbReference type="OrthoDB" id="530006at2"/>